<accession>A0AAV9HX56</accession>
<evidence type="ECO:0000256" key="1">
    <source>
        <dbReference type="SAM" id="MobiDB-lite"/>
    </source>
</evidence>
<dbReference type="EMBL" id="MU864952">
    <property type="protein sequence ID" value="KAK4464038.1"/>
    <property type="molecule type" value="Genomic_DNA"/>
</dbReference>
<reference evidence="2" key="2">
    <citation type="submission" date="2023-06" db="EMBL/GenBank/DDBJ databases">
        <authorList>
            <consortium name="Lawrence Berkeley National Laboratory"/>
            <person name="Mondo S.J."/>
            <person name="Hensen N."/>
            <person name="Bonometti L."/>
            <person name="Westerberg I."/>
            <person name="Brannstrom I.O."/>
            <person name="Guillou S."/>
            <person name="Cros-Aarteil S."/>
            <person name="Calhoun S."/>
            <person name="Haridas S."/>
            <person name="Kuo A."/>
            <person name="Pangilinan J."/>
            <person name="Riley R."/>
            <person name="Labutti K."/>
            <person name="Andreopoulos B."/>
            <person name="Lipzen A."/>
            <person name="Chen C."/>
            <person name="Yanf M."/>
            <person name="Daum C."/>
            <person name="Ng V."/>
            <person name="Clum A."/>
            <person name="Steindorff A."/>
            <person name="Ohm R."/>
            <person name="Martin F."/>
            <person name="Silar P."/>
            <person name="Natvig D."/>
            <person name="Lalanne C."/>
            <person name="Gautier V."/>
            <person name="Ament-Velasquez S.L."/>
            <person name="Kruys A."/>
            <person name="Hutchinson M.I."/>
            <person name="Powell A.J."/>
            <person name="Barry K."/>
            <person name="Miller A.N."/>
            <person name="Grigoriev I.V."/>
            <person name="Debuchy R."/>
            <person name="Gladieux P."/>
            <person name="Thoren M.H."/>
            <person name="Johannesson H."/>
        </authorList>
    </citation>
    <scope>NUCLEOTIDE SEQUENCE</scope>
    <source>
        <strain evidence="2">PSN324</strain>
    </source>
</reference>
<evidence type="ECO:0000313" key="2">
    <source>
        <dbReference type="EMBL" id="KAK4464038.1"/>
    </source>
</evidence>
<protein>
    <submittedName>
        <fullName evidence="2">Uncharacterized protein</fullName>
    </submittedName>
</protein>
<feature type="compositionally biased region" description="Basic and acidic residues" evidence="1">
    <location>
        <begin position="135"/>
        <end position="153"/>
    </location>
</feature>
<feature type="region of interest" description="Disordered" evidence="1">
    <location>
        <begin position="78"/>
        <end position="153"/>
    </location>
</feature>
<dbReference type="Proteomes" id="UP001321749">
    <property type="component" value="Unassembled WGS sequence"/>
</dbReference>
<comment type="caution">
    <text evidence="2">The sequence shown here is derived from an EMBL/GenBank/DDBJ whole genome shotgun (WGS) entry which is preliminary data.</text>
</comment>
<feature type="compositionally biased region" description="Low complexity" evidence="1">
    <location>
        <begin position="82"/>
        <end position="96"/>
    </location>
</feature>
<organism evidence="2 3">
    <name type="scientific">Cladorrhinum samala</name>
    <dbReference type="NCBI Taxonomy" id="585594"/>
    <lineage>
        <taxon>Eukaryota</taxon>
        <taxon>Fungi</taxon>
        <taxon>Dikarya</taxon>
        <taxon>Ascomycota</taxon>
        <taxon>Pezizomycotina</taxon>
        <taxon>Sordariomycetes</taxon>
        <taxon>Sordariomycetidae</taxon>
        <taxon>Sordariales</taxon>
        <taxon>Podosporaceae</taxon>
        <taxon>Cladorrhinum</taxon>
    </lineage>
</organism>
<dbReference type="AlphaFoldDB" id="A0AAV9HX56"/>
<reference evidence="2" key="1">
    <citation type="journal article" date="2023" name="Mol. Phylogenet. Evol.">
        <title>Genome-scale phylogeny and comparative genomics of the fungal order Sordariales.</title>
        <authorList>
            <person name="Hensen N."/>
            <person name="Bonometti L."/>
            <person name="Westerberg I."/>
            <person name="Brannstrom I.O."/>
            <person name="Guillou S."/>
            <person name="Cros-Aarteil S."/>
            <person name="Calhoun S."/>
            <person name="Haridas S."/>
            <person name="Kuo A."/>
            <person name="Mondo S."/>
            <person name="Pangilinan J."/>
            <person name="Riley R."/>
            <person name="LaButti K."/>
            <person name="Andreopoulos B."/>
            <person name="Lipzen A."/>
            <person name="Chen C."/>
            <person name="Yan M."/>
            <person name="Daum C."/>
            <person name="Ng V."/>
            <person name="Clum A."/>
            <person name="Steindorff A."/>
            <person name="Ohm R.A."/>
            <person name="Martin F."/>
            <person name="Silar P."/>
            <person name="Natvig D.O."/>
            <person name="Lalanne C."/>
            <person name="Gautier V."/>
            <person name="Ament-Velasquez S.L."/>
            <person name="Kruys A."/>
            <person name="Hutchinson M.I."/>
            <person name="Powell A.J."/>
            <person name="Barry K."/>
            <person name="Miller A.N."/>
            <person name="Grigoriev I.V."/>
            <person name="Debuchy R."/>
            <person name="Gladieux P."/>
            <person name="Hiltunen Thoren M."/>
            <person name="Johannesson H."/>
        </authorList>
    </citation>
    <scope>NUCLEOTIDE SEQUENCE</scope>
    <source>
        <strain evidence="2">PSN324</strain>
    </source>
</reference>
<keyword evidence="3" id="KW-1185">Reference proteome</keyword>
<gene>
    <name evidence="2" type="ORF">QBC42DRAFT_295378</name>
</gene>
<evidence type="ECO:0000313" key="3">
    <source>
        <dbReference type="Proteomes" id="UP001321749"/>
    </source>
</evidence>
<proteinExistence type="predicted"/>
<dbReference type="PROSITE" id="PS51257">
    <property type="entry name" value="PROKAR_LIPOPROTEIN"/>
    <property type="match status" value="1"/>
</dbReference>
<name>A0AAV9HX56_9PEZI</name>
<sequence>MCKGTLTAFYCPNWGTSACPSFKESSSSSFSSSPPSSTGTAAAVVTIKEWVPIWFERRWECCGKHLDYQHCSRCADAEADDTGTTTTSSLSGSGSSKSEERRQVTGDPCVGCQIGEMKKKEEEEEREKKKKKKKKEELGKGEVKPEKKGNVWW</sequence>